<keyword evidence="2" id="KW-0812">Transmembrane</keyword>
<dbReference type="RefSeq" id="WP_313975100.1">
    <property type="nucleotide sequence ID" value="NZ_JASJOS010000001.1"/>
</dbReference>
<dbReference type="Proteomes" id="UP001241110">
    <property type="component" value="Unassembled WGS sequence"/>
</dbReference>
<feature type="transmembrane region" description="Helical" evidence="2">
    <location>
        <begin position="6"/>
        <end position="30"/>
    </location>
</feature>
<sequence>MFKFLLISFVIIFVLSRIGGFLFRSLFWMLGMRAVEKQMRHQEQNQRKQSRRNEGDISVDYERSQTSQRNKRSSQGGDYIDIDYEEVK</sequence>
<feature type="compositionally biased region" description="Basic and acidic residues" evidence="1">
    <location>
        <begin position="39"/>
        <end position="63"/>
    </location>
</feature>
<evidence type="ECO:0000313" key="3">
    <source>
        <dbReference type="EMBL" id="MDJ1479152.1"/>
    </source>
</evidence>
<evidence type="ECO:0000313" key="4">
    <source>
        <dbReference type="Proteomes" id="UP001241110"/>
    </source>
</evidence>
<feature type="compositionally biased region" description="Polar residues" evidence="1">
    <location>
        <begin position="64"/>
        <end position="76"/>
    </location>
</feature>
<keyword evidence="2" id="KW-1133">Transmembrane helix</keyword>
<reference evidence="3" key="1">
    <citation type="submission" date="2023-05" db="EMBL/GenBank/DDBJ databases">
        <authorList>
            <person name="Zhang X."/>
        </authorList>
    </citation>
    <scope>NUCLEOTIDE SEQUENCE</scope>
    <source>
        <strain evidence="3">YF14B1</strain>
    </source>
</reference>
<dbReference type="AlphaFoldDB" id="A0AAE3QGW4"/>
<organism evidence="3 4">
    <name type="scientific">Xanthocytophaga flava</name>
    <dbReference type="NCBI Taxonomy" id="3048013"/>
    <lineage>
        <taxon>Bacteria</taxon>
        <taxon>Pseudomonadati</taxon>
        <taxon>Bacteroidota</taxon>
        <taxon>Cytophagia</taxon>
        <taxon>Cytophagales</taxon>
        <taxon>Rhodocytophagaceae</taxon>
        <taxon>Xanthocytophaga</taxon>
    </lineage>
</organism>
<keyword evidence="2" id="KW-0472">Membrane</keyword>
<name>A0AAE3QGW4_9BACT</name>
<dbReference type="EMBL" id="JASJOS010000001">
    <property type="protein sequence ID" value="MDJ1479152.1"/>
    <property type="molecule type" value="Genomic_DNA"/>
</dbReference>
<protein>
    <submittedName>
        <fullName evidence="3">DUF4834 family protein</fullName>
    </submittedName>
</protein>
<accession>A0AAE3QGW4</accession>
<comment type="caution">
    <text evidence="3">The sequence shown here is derived from an EMBL/GenBank/DDBJ whole genome shotgun (WGS) entry which is preliminary data.</text>
</comment>
<evidence type="ECO:0000256" key="1">
    <source>
        <dbReference type="SAM" id="MobiDB-lite"/>
    </source>
</evidence>
<feature type="region of interest" description="Disordered" evidence="1">
    <location>
        <begin position="39"/>
        <end position="88"/>
    </location>
</feature>
<gene>
    <name evidence="3" type="ORF">QNI16_01575</name>
</gene>
<proteinExistence type="predicted"/>
<evidence type="ECO:0000256" key="2">
    <source>
        <dbReference type="SAM" id="Phobius"/>
    </source>
</evidence>